<keyword evidence="2" id="KW-1003">Cell membrane</keyword>
<comment type="caution">
    <text evidence="7">The sequence shown here is derived from an EMBL/GenBank/DDBJ whole genome shotgun (WGS) entry which is preliminary data.</text>
</comment>
<dbReference type="GO" id="GO:0005886">
    <property type="term" value="C:plasma membrane"/>
    <property type="evidence" value="ECO:0007669"/>
    <property type="project" value="UniProtKB-SubCell"/>
</dbReference>
<sequence>MPVAAAKPSENLPLVRWSVWQRHGLFFVCVSPVLANAIGSVINVLYNAKQIRPLLSDAQMERFDACWQGFNLLVYPVAIGCFLIPLFWLRPIHRSLLQGESVPPDRLQRARRIVINLPWWFLLVASIGWLSCIPVFPAALRAVPEPLSADVVTHLITSFIIASLIALTHSFFAVEMTIQKALFPVFFQDAIPVHVPGAVPLNITTRGVLWAFSAVVSPVVSLVLILLVPDAAHEAPAFAVAVGVVAILFGLSSSWMLGKMVATPVRLMKEAALKVARGHLDVRVDLLRADDFGLLIESFNSMVEGLRQREQLQQTFGRHVGQEAARQILSEQNSLAGREQDITVMFVDIRNFTQYASSHSPEQVVAALNVFFREAVEKIESHGGMTNKFLGDGLMALFGIGLHSDQHAQRAVKAGLEMICCMKQASEKFADVGWPDLQIGIGINSGPAIVGSIGSPKRQEYTAIGDTVNVAARVEALTKAVGCQLLITRTTRDRLTEEFVIEAEPPQRVKGKSGTLEVFRVVEQE</sequence>
<dbReference type="RefSeq" id="WP_197231175.1">
    <property type="nucleotide sequence ID" value="NZ_SJPV01000002.1"/>
</dbReference>
<keyword evidence="3 4" id="KW-0472">Membrane</keyword>
<reference evidence="7 8" key="1">
    <citation type="submission" date="2019-02" db="EMBL/GenBank/DDBJ databases">
        <title>Deep-cultivation of Planctomycetes and their phenomic and genomic characterization uncovers novel biology.</title>
        <authorList>
            <person name="Wiegand S."/>
            <person name="Jogler M."/>
            <person name="Boedeker C."/>
            <person name="Pinto D."/>
            <person name="Vollmers J."/>
            <person name="Rivas-Marin E."/>
            <person name="Kohn T."/>
            <person name="Peeters S.H."/>
            <person name="Heuer A."/>
            <person name="Rast P."/>
            <person name="Oberbeckmann S."/>
            <person name="Bunk B."/>
            <person name="Jeske O."/>
            <person name="Meyerdierks A."/>
            <person name="Storesund J.E."/>
            <person name="Kallscheuer N."/>
            <person name="Luecker S."/>
            <person name="Lage O.M."/>
            <person name="Pohl T."/>
            <person name="Merkel B.J."/>
            <person name="Hornburger P."/>
            <person name="Mueller R.-W."/>
            <person name="Bruemmer F."/>
            <person name="Labrenz M."/>
            <person name="Spormann A.M."/>
            <person name="Op Den Camp H."/>
            <person name="Overmann J."/>
            <person name="Amann R."/>
            <person name="Jetten M.S.M."/>
            <person name="Mascher T."/>
            <person name="Medema M.H."/>
            <person name="Devos D.P."/>
            <person name="Kaster A.-K."/>
            <person name="Ovreas L."/>
            <person name="Rohde M."/>
            <person name="Galperin M.Y."/>
            <person name="Jogler C."/>
        </authorList>
    </citation>
    <scope>NUCLEOTIDE SEQUENCE [LARGE SCALE GENOMIC DNA]</scope>
    <source>
        <strain evidence="7 8">Poly41</strain>
    </source>
</reference>
<dbReference type="Gene3D" id="3.30.70.1230">
    <property type="entry name" value="Nucleotide cyclase"/>
    <property type="match status" value="1"/>
</dbReference>
<dbReference type="PANTHER" id="PTHR43081">
    <property type="entry name" value="ADENYLATE CYCLASE, TERMINAL-DIFFERENTIATION SPECIFIC-RELATED"/>
    <property type="match status" value="1"/>
</dbReference>
<dbReference type="GO" id="GO:0006171">
    <property type="term" value="P:cAMP biosynthetic process"/>
    <property type="evidence" value="ECO:0007669"/>
    <property type="project" value="TreeGrafter"/>
</dbReference>
<feature type="domain" description="HAMP" evidence="6">
    <location>
        <begin position="259"/>
        <end position="311"/>
    </location>
</feature>
<dbReference type="InterPro" id="IPR001054">
    <property type="entry name" value="A/G_cyclase"/>
</dbReference>
<evidence type="ECO:0000259" key="6">
    <source>
        <dbReference type="PROSITE" id="PS50885"/>
    </source>
</evidence>
<feature type="transmembrane region" description="Helical" evidence="4">
    <location>
        <begin position="208"/>
        <end position="229"/>
    </location>
</feature>
<evidence type="ECO:0000313" key="7">
    <source>
        <dbReference type="EMBL" id="TWU41126.1"/>
    </source>
</evidence>
<evidence type="ECO:0000313" key="8">
    <source>
        <dbReference type="Proteomes" id="UP000319143"/>
    </source>
</evidence>
<keyword evidence="7" id="KW-0456">Lyase</keyword>
<dbReference type="Pfam" id="PF00672">
    <property type="entry name" value="HAMP"/>
    <property type="match status" value="1"/>
</dbReference>
<dbReference type="InterPro" id="IPR003660">
    <property type="entry name" value="HAMP_dom"/>
</dbReference>
<keyword evidence="4" id="KW-1133">Transmembrane helix</keyword>
<dbReference type="AlphaFoldDB" id="A0A5C6E183"/>
<dbReference type="CDD" id="cd07302">
    <property type="entry name" value="CHD"/>
    <property type="match status" value="1"/>
</dbReference>
<dbReference type="SMART" id="SM00304">
    <property type="entry name" value="HAMP"/>
    <property type="match status" value="1"/>
</dbReference>
<proteinExistence type="predicted"/>
<evidence type="ECO:0000259" key="5">
    <source>
        <dbReference type="PROSITE" id="PS50125"/>
    </source>
</evidence>
<feature type="transmembrane region" description="Helical" evidence="4">
    <location>
        <begin position="152"/>
        <end position="174"/>
    </location>
</feature>
<comment type="subcellular location">
    <subcellularLocation>
        <location evidence="1">Cell membrane</location>
        <topology evidence="1">Multi-pass membrane protein</topology>
    </subcellularLocation>
</comment>
<evidence type="ECO:0000256" key="3">
    <source>
        <dbReference type="ARBA" id="ARBA00023136"/>
    </source>
</evidence>
<dbReference type="InterPro" id="IPR050697">
    <property type="entry name" value="Adenylyl/Guanylyl_Cyclase_3/4"/>
</dbReference>
<dbReference type="GO" id="GO:0004016">
    <property type="term" value="F:adenylate cyclase activity"/>
    <property type="evidence" value="ECO:0007669"/>
    <property type="project" value="UniProtKB-EC"/>
</dbReference>
<accession>A0A5C6E183</accession>
<feature type="transmembrane region" description="Helical" evidence="4">
    <location>
        <begin position="68"/>
        <end position="89"/>
    </location>
</feature>
<feature type="transmembrane region" description="Helical" evidence="4">
    <location>
        <begin position="119"/>
        <end position="140"/>
    </location>
</feature>
<feature type="transmembrane region" description="Helical" evidence="4">
    <location>
        <begin position="25"/>
        <end position="48"/>
    </location>
</feature>
<dbReference type="PROSITE" id="PS50885">
    <property type="entry name" value="HAMP"/>
    <property type="match status" value="1"/>
</dbReference>
<dbReference type="InterPro" id="IPR029787">
    <property type="entry name" value="Nucleotide_cyclase"/>
</dbReference>
<dbReference type="EC" id="4.6.1.1" evidence="7"/>
<dbReference type="Pfam" id="PF00211">
    <property type="entry name" value="Guanylate_cyc"/>
    <property type="match status" value="1"/>
</dbReference>
<dbReference type="Proteomes" id="UP000319143">
    <property type="component" value="Unassembled WGS sequence"/>
</dbReference>
<dbReference type="CDD" id="cd06225">
    <property type="entry name" value="HAMP"/>
    <property type="match status" value="1"/>
</dbReference>
<protein>
    <submittedName>
        <fullName evidence="7">Adenylate cyclase 1</fullName>
        <ecNumber evidence="7">4.6.1.1</ecNumber>
    </submittedName>
</protein>
<feature type="transmembrane region" description="Helical" evidence="4">
    <location>
        <begin position="235"/>
        <end position="258"/>
    </location>
</feature>
<feature type="domain" description="Guanylate cyclase" evidence="5">
    <location>
        <begin position="343"/>
        <end position="475"/>
    </location>
</feature>
<evidence type="ECO:0000256" key="2">
    <source>
        <dbReference type="ARBA" id="ARBA00022475"/>
    </source>
</evidence>
<dbReference type="PROSITE" id="PS50125">
    <property type="entry name" value="GUANYLATE_CYCLASE_2"/>
    <property type="match status" value="1"/>
</dbReference>
<keyword evidence="8" id="KW-1185">Reference proteome</keyword>
<name>A0A5C6E183_9BACT</name>
<dbReference type="SMART" id="SM00044">
    <property type="entry name" value="CYCc"/>
    <property type="match status" value="1"/>
</dbReference>
<gene>
    <name evidence="7" type="primary">cyaA</name>
    <name evidence="7" type="ORF">Poly41_19640</name>
</gene>
<dbReference type="Gene3D" id="6.10.340.10">
    <property type="match status" value="1"/>
</dbReference>
<dbReference type="PANTHER" id="PTHR43081:SF17">
    <property type="entry name" value="BLL5647 PROTEIN"/>
    <property type="match status" value="1"/>
</dbReference>
<evidence type="ECO:0000256" key="4">
    <source>
        <dbReference type="SAM" id="Phobius"/>
    </source>
</evidence>
<dbReference type="SUPFAM" id="SSF158472">
    <property type="entry name" value="HAMP domain-like"/>
    <property type="match status" value="1"/>
</dbReference>
<dbReference type="SUPFAM" id="SSF55073">
    <property type="entry name" value="Nucleotide cyclase"/>
    <property type="match status" value="1"/>
</dbReference>
<organism evidence="7 8">
    <name type="scientific">Novipirellula artificiosorum</name>
    <dbReference type="NCBI Taxonomy" id="2528016"/>
    <lineage>
        <taxon>Bacteria</taxon>
        <taxon>Pseudomonadati</taxon>
        <taxon>Planctomycetota</taxon>
        <taxon>Planctomycetia</taxon>
        <taxon>Pirellulales</taxon>
        <taxon>Pirellulaceae</taxon>
        <taxon>Novipirellula</taxon>
    </lineage>
</organism>
<evidence type="ECO:0000256" key="1">
    <source>
        <dbReference type="ARBA" id="ARBA00004651"/>
    </source>
</evidence>
<dbReference type="EMBL" id="SJPV01000002">
    <property type="protein sequence ID" value="TWU41126.1"/>
    <property type="molecule type" value="Genomic_DNA"/>
</dbReference>
<dbReference type="GO" id="GO:0035556">
    <property type="term" value="P:intracellular signal transduction"/>
    <property type="evidence" value="ECO:0007669"/>
    <property type="project" value="InterPro"/>
</dbReference>
<keyword evidence="4" id="KW-0812">Transmembrane</keyword>